<protein>
    <submittedName>
        <fullName evidence="3">AMP-dependent synthetase and ligase</fullName>
    </submittedName>
</protein>
<proteinExistence type="predicted"/>
<dbReference type="InterPro" id="IPR009081">
    <property type="entry name" value="PP-bd_ACP"/>
</dbReference>
<dbReference type="SUPFAM" id="SSF56801">
    <property type="entry name" value="Acetyl-CoA synthetase-like"/>
    <property type="match status" value="1"/>
</dbReference>
<accession>E8RM86</accession>
<dbReference type="InterPro" id="IPR000873">
    <property type="entry name" value="AMP-dep_synth/lig_dom"/>
</dbReference>
<dbReference type="RefSeq" id="WP_013479665.1">
    <property type="nucleotide sequence ID" value="NC_014816.1"/>
</dbReference>
<feature type="domain" description="AMP-dependent synthetase/ligase" evidence="1">
    <location>
        <begin position="126"/>
        <end position="340"/>
    </location>
</feature>
<dbReference type="AlphaFoldDB" id="E8RM86"/>
<organism evidence="3 4">
    <name type="scientific">Asticcacaulis excentricus (strain ATCC 15261 / DSM 4724 / KCTC 12464 / NCIMB 9791 / VKM B-1370 / CB 48)</name>
    <dbReference type="NCBI Taxonomy" id="573065"/>
    <lineage>
        <taxon>Bacteria</taxon>
        <taxon>Pseudomonadati</taxon>
        <taxon>Pseudomonadota</taxon>
        <taxon>Alphaproteobacteria</taxon>
        <taxon>Caulobacterales</taxon>
        <taxon>Caulobacteraceae</taxon>
        <taxon>Asticcacaulis</taxon>
    </lineage>
</organism>
<dbReference type="eggNOG" id="COG0318">
    <property type="taxonomic scope" value="Bacteria"/>
</dbReference>
<gene>
    <name evidence="3" type="ordered locus">Astex_2179</name>
</gene>
<dbReference type="PANTHER" id="PTHR43767:SF10">
    <property type="entry name" value="SURFACTIN SYNTHASE SUBUNIT 1"/>
    <property type="match status" value="1"/>
</dbReference>
<dbReference type="InterPro" id="IPR036736">
    <property type="entry name" value="ACP-like_sf"/>
</dbReference>
<reference evidence="4" key="1">
    <citation type="submission" date="2010-12" db="EMBL/GenBank/DDBJ databases">
        <title>Complete sequence of chromosome 1 of Asticcacaulis excentricus CB 48.</title>
        <authorList>
            <consortium name="US DOE Joint Genome Institute"/>
            <person name="Lucas S."/>
            <person name="Copeland A."/>
            <person name="Lapidus A."/>
            <person name="Cheng J.-F."/>
            <person name="Bruce D."/>
            <person name="Goodwin L."/>
            <person name="Pitluck S."/>
            <person name="Teshima H."/>
            <person name="Davenport K."/>
            <person name="Detter J.C."/>
            <person name="Han C."/>
            <person name="Tapia R."/>
            <person name="Land M."/>
            <person name="Hauser L."/>
            <person name="Jeffries C."/>
            <person name="Kyrpides N."/>
            <person name="Ivanova N."/>
            <person name="Ovchinnikova G."/>
            <person name="Brun Y.V."/>
            <person name="Woyke T."/>
        </authorList>
    </citation>
    <scope>NUCLEOTIDE SEQUENCE [LARGE SCALE GENOMIC DNA]</scope>
    <source>
        <strain evidence="4">ATCC 15261 / DSM 4724 / KCTC 12464 / NCIMB 9791 / VKM B-1370 / CB 48</strain>
    </source>
</reference>
<sequence>MITAPAQKRLPLFFEDLSRFGHAPALVEARGGTVTDYAELARAVEQRSTDLQTSLKGLRPLVFLEASNELAFFVDYLACLQSGCVVHLVECLSDPKTRDLISLYEPNLLLGPNQTRALTHDRQLELHPDLLLLLSTSGSTGSPKFVKHSSSSLEANARAIAQYLNLDQTERAFQHLRPFYSYGLSIIHSHLAVGAALVLSDASANEETFWAQFKATEATSFAGVPYTFETLKRMGFDPAQYPSLRYATQAGGRLEASLVKEFAGLFARSGRAFYVMYGQTEAAPRMSYLPPELAEANPGSIGIAVPGGRFSLIDANGRDIDEAGHPGELVYEGPNIMMGYAQTPFELATDETPRRLLTGDVAVKDEHGLISIVGRSSRFVKPFGSRLNLDEVQSWLKSQYPDVLAVAGDDELVVIAFHAVGEEEREGVDLEAVAKRFSLPATLFCARHFETVPTLPNGKVDYGTVLRLGRQPSNPSRSGFLERLVRTVEELLGLSAVSYENVGDLFRSKLPHHPFTPSSTFGDLGVDSLAYVGIAIELENLFEGEVPPNWQTLTLSELEAAYLALKFRAQL</sequence>
<name>E8RM86_ASTEC</name>
<dbReference type="Proteomes" id="UP000001492">
    <property type="component" value="Chromosome 1"/>
</dbReference>
<dbReference type="GO" id="GO:0016874">
    <property type="term" value="F:ligase activity"/>
    <property type="evidence" value="ECO:0007669"/>
    <property type="project" value="UniProtKB-KW"/>
</dbReference>
<evidence type="ECO:0000313" key="4">
    <source>
        <dbReference type="Proteomes" id="UP000001492"/>
    </source>
</evidence>
<dbReference type="PANTHER" id="PTHR43767">
    <property type="entry name" value="LONG-CHAIN-FATTY-ACID--COA LIGASE"/>
    <property type="match status" value="1"/>
</dbReference>
<dbReference type="STRING" id="573065.Astex_2179"/>
<dbReference type="KEGG" id="aex:Astex_2179"/>
<evidence type="ECO:0000313" key="3">
    <source>
        <dbReference type="EMBL" id="ADU13837.1"/>
    </source>
</evidence>
<dbReference type="HOGENOM" id="CLU_000022_59_10_5"/>
<dbReference type="eggNOG" id="COG0236">
    <property type="taxonomic scope" value="Bacteria"/>
</dbReference>
<feature type="domain" description="Carrier" evidence="2">
    <location>
        <begin position="509"/>
        <end position="557"/>
    </location>
</feature>
<keyword evidence="3" id="KW-0436">Ligase</keyword>
<dbReference type="EMBL" id="CP002395">
    <property type="protein sequence ID" value="ADU13837.1"/>
    <property type="molecule type" value="Genomic_DNA"/>
</dbReference>
<dbReference type="SUPFAM" id="SSF47336">
    <property type="entry name" value="ACP-like"/>
    <property type="match status" value="1"/>
</dbReference>
<dbReference type="OrthoDB" id="9803968at2"/>
<dbReference type="Gene3D" id="3.40.50.12780">
    <property type="entry name" value="N-terminal domain of ligase-like"/>
    <property type="match status" value="1"/>
</dbReference>
<dbReference type="Pfam" id="PF00550">
    <property type="entry name" value="PP-binding"/>
    <property type="match status" value="1"/>
</dbReference>
<evidence type="ECO:0000259" key="1">
    <source>
        <dbReference type="Pfam" id="PF00501"/>
    </source>
</evidence>
<dbReference type="Pfam" id="PF00501">
    <property type="entry name" value="AMP-binding"/>
    <property type="match status" value="1"/>
</dbReference>
<keyword evidence="4" id="KW-1185">Reference proteome</keyword>
<evidence type="ECO:0000259" key="2">
    <source>
        <dbReference type="Pfam" id="PF00550"/>
    </source>
</evidence>
<dbReference type="InterPro" id="IPR042099">
    <property type="entry name" value="ANL_N_sf"/>
</dbReference>
<dbReference type="InterPro" id="IPR050237">
    <property type="entry name" value="ATP-dep_AMP-bd_enzyme"/>
</dbReference>